<organism evidence="2 3">
    <name type="scientific">Xylanimonas protaetiae</name>
    <dbReference type="NCBI Taxonomy" id="2509457"/>
    <lineage>
        <taxon>Bacteria</taxon>
        <taxon>Bacillati</taxon>
        <taxon>Actinomycetota</taxon>
        <taxon>Actinomycetes</taxon>
        <taxon>Micrococcales</taxon>
        <taxon>Promicromonosporaceae</taxon>
        <taxon>Xylanimonas</taxon>
    </lineage>
</organism>
<dbReference type="InterPro" id="IPR026893">
    <property type="entry name" value="Tyr/Ser_Pase_IphP-type"/>
</dbReference>
<keyword evidence="1" id="KW-0732">Signal</keyword>
<dbReference type="EMBL" id="CP035493">
    <property type="protein sequence ID" value="QAY71487.1"/>
    <property type="molecule type" value="Genomic_DNA"/>
</dbReference>
<feature type="chain" id="PRO_5020606198" evidence="1">
    <location>
        <begin position="31"/>
        <end position="395"/>
    </location>
</feature>
<dbReference type="OrthoDB" id="1188001at2"/>
<evidence type="ECO:0000313" key="2">
    <source>
        <dbReference type="EMBL" id="QAY71487.1"/>
    </source>
</evidence>
<feature type="signal peptide" evidence="1">
    <location>
        <begin position="1"/>
        <end position="30"/>
    </location>
</feature>
<dbReference type="RefSeq" id="WP_129190220.1">
    <property type="nucleotide sequence ID" value="NZ_CP035493.1"/>
</dbReference>
<dbReference type="InterPro" id="IPR029021">
    <property type="entry name" value="Prot-tyrosine_phosphatase-like"/>
</dbReference>
<evidence type="ECO:0000313" key="3">
    <source>
        <dbReference type="Proteomes" id="UP000292118"/>
    </source>
</evidence>
<dbReference type="GO" id="GO:0004721">
    <property type="term" value="F:phosphoprotein phosphatase activity"/>
    <property type="evidence" value="ECO:0007669"/>
    <property type="project" value="InterPro"/>
</dbReference>
<dbReference type="KEGG" id="xya:ET471_16840"/>
<sequence>MRTSLHGRRPAAVLACGVALTAAMSLTAPAAVAGPAHPAAHAASGATHAASGAAHAASAHAQKPAAAGLTAVAVEAAGDGTWTVSWTGAGLRSVQVYVGADARHLGKKPAAVGRGASGAVTVSTTAQRPWVEVVPDTGKAVLTASRVLGLATATNARDIGGYRTQDGRWVKTGVVYRTNQLTLSAADAAFVGTLGITADYDLRTTGEVAAAPDVVPAGARYRQLDVIGGDVSGGIGAITTPEAAAEAMRQGEVAFVDSGSAKAAYRELFTSLARDKGASLYHCTAGKDRTGWATAVLLTVLGVDEQTVMDDYLLSNTYFLNTPAVQAQLDAMGPYREVYAPFMAVDSSYLQAGLDRVAQEYGSMEAYLTKGLGLSHGTIQQLRQRLLSPAPVPAS</sequence>
<reference evidence="2 3" key="1">
    <citation type="submission" date="2019-01" db="EMBL/GenBank/DDBJ databases">
        <title>Genome sequencing of strain FW10M-9.</title>
        <authorList>
            <person name="Heo J."/>
            <person name="Kim S.-J."/>
            <person name="Kim J.-S."/>
            <person name="Hong S.-B."/>
            <person name="Kwon S.-W."/>
        </authorList>
    </citation>
    <scope>NUCLEOTIDE SEQUENCE [LARGE SCALE GENOMIC DNA]</scope>
    <source>
        <strain evidence="2 3">FW10M-9</strain>
    </source>
</reference>
<dbReference type="Proteomes" id="UP000292118">
    <property type="component" value="Chromosome"/>
</dbReference>
<dbReference type="Pfam" id="PF13350">
    <property type="entry name" value="Y_phosphatase3"/>
    <property type="match status" value="1"/>
</dbReference>
<dbReference type="AlphaFoldDB" id="A0A4P6FD34"/>
<dbReference type="SUPFAM" id="SSF52799">
    <property type="entry name" value="(Phosphotyrosine protein) phosphatases II"/>
    <property type="match status" value="1"/>
</dbReference>
<keyword evidence="3" id="KW-1185">Reference proteome</keyword>
<dbReference type="Gene3D" id="3.90.190.10">
    <property type="entry name" value="Protein tyrosine phosphatase superfamily"/>
    <property type="match status" value="1"/>
</dbReference>
<protein>
    <submittedName>
        <fullName evidence="2">Tyrosine-protein phosphatase</fullName>
    </submittedName>
</protein>
<proteinExistence type="predicted"/>
<accession>A0A4P6FD34</accession>
<evidence type="ECO:0000256" key="1">
    <source>
        <dbReference type="SAM" id="SignalP"/>
    </source>
</evidence>
<gene>
    <name evidence="2" type="ORF">ET471_16840</name>
</gene>
<name>A0A4P6FD34_9MICO</name>